<feature type="transmembrane region" description="Helical" evidence="5">
    <location>
        <begin position="21"/>
        <end position="43"/>
    </location>
</feature>
<dbReference type="PANTHER" id="PTHR43496">
    <property type="entry name" value="PROTEIN LPLB"/>
    <property type="match status" value="1"/>
</dbReference>
<keyword evidence="4 5" id="KW-0472">Membrane</keyword>
<evidence type="ECO:0000256" key="2">
    <source>
        <dbReference type="ARBA" id="ARBA00022692"/>
    </source>
</evidence>
<name>A0A415H3A4_9FIRM</name>
<dbReference type="Proteomes" id="UP000284152">
    <property type="component" value="Unassembled WGS sequence"/>
</dbReference>
<comment type="caution">
    <text evidence="6">The sequence shown here is derived from an EMBL/GenBank/DDBJ whole genome shotgun (WGS) entry which is preliminary data.</text>
</comment>
<dbReference type="InterPro" id="IPR035906">
    <property type="entry name" value="MetI-like_sf"/>
</dbReference>
<accession>A0A415H3A4</accession>
<dbReference type="AlphaFoldDB" id="A0A415H3A4"/>
<evidence type="ECO:0000256" key="4">
    <source>
        <dbReference type="ARBA" id="ARBA00023136"/>
    </source>
</evidence>
<feature type="transmembrane region" description="Helical" evidence="5">
    <location>
        <begin position="151"/>
        <end position="174"/>
    </location>
</feature>
<gene>
    <name evidence="6" type="ORF">DW054_12950</name>
</gene>
<organism evidence="6 7">
    <name type="scientific">Dorea formicigenerans</name>
    <dbReference type="NCBI Taxonomy" id="39486"/>
    <lineage>
        <taxon>Bacteria</taxon>
        <taxon>Bacillati</taxon>
        <taxon>Bacillota</taxon>
        <taxon>Clostridia</taxon>
        <taxon>Lachnospirales</taxon>
        <taxon>Lachnospiraceae</taxon>
        <taxon>Dorea</taxon>
    </lineage>
</organism>
<evidence type="ECO:0000313" key="6">
    <source>
        <dbReference type="EMBL" id="RHK61190.1"/>
    </source>
</evidence>
<proteinExistence type="predicted"/>
<dbReference type="GO" id="GO:0016020">
    <property type="term" value="C:membrane"/>
    <property type="evidence" value="ECO:0007669"/>
    <property type="project" value="UniProtKB-SubCell"/>
</dbReference>
<comment type="subcellular location">
    <subcellularLocation>
        <location evidence="1">Membrane</location>
        <topology evidence="1">Multi-pass membrane protein</topology>
    </subcellularLocation>
</comment>
<evidence type="ECO:0000256" key="3">
    <source>
        <dbReference type="ARBA" id="ARBA00022989"/>
    </source>
</evidence>
<dbReference type="SUPFAM" id="SSF161098">
    <property type="entry name" value="MetI-like"/>
    <property type="match status" value="1"/>
</dbReference>
<dbReference type="PANTHER" id="PTHR43496:SF1">
    <property type="entry name" value="POLYGALACTURONAN_RHAMNOGALACTURONAN TRANSPORT SYSTEM PERMEASE PROTEIN YTEP"/>
    <property type="match status" value="1"/>
</dbReference>
<keyword evidence="2 5" id="KW-0812">Transmembrane</keyword>
<sequence>MNNRKPIKKRASLYDAHFYNILDYFILAILVAGVLIFILYPLLCMVKQSFAGTEGFSTEVYKSIFSDNLVLVKNSVFVGNLSAFFSTIAGLLVAICVWVAGKKMGKVLETILLISMVSPPFIASLAYIQLFGRNGLITKGILGLSLNPYGWLGVVVMQTLFFASLNALMILGMLKKWTCHWSGHLLI</sequence>
<feature type="transmembrane region" description="Helical" evidence="5">
    <location>
        <begin position="111"/>
        <end position="131"/>
    </location>
</feature>
<keyword evidence="3 5" id="KW-1133">Transmembrane helix</keyword>
<protein>
    <recommendedName>
        <fullName evidence="8">ABC transmembrane type-1 domain-containing protein</fullName>
    </recommendedName>
</protein>
<dbReference type="Gene3D" id="1.10.3720.10">
    <property type="entry name" value="MetI-like"/>
    <property type="match status" value="1"/>
</dbReference>
<evidence type="ECO:0000313" key="7">
    <source>
        <dbReference type="Proteomes" id="UP000284152"/>
    </source>
</evidence>
<dbReference type="EMBL" id="QRNS01000024">
    <property type="protein sequence ID" value="RHK61190.1"/>
    <property type="molecule type" value="Genomic_DNA"/>
</dbReference>
<evidence type="ECO:0008006" key="8">
    <source>
        <dbReference type="Google" id="ProtNLM"/>
    </source>
</evidence>
<evidence type="ECO:0000256" key="5">
    <source>
        <dbReference type="SAM" id="Phobius"/>
    </source>
</evidence>
<feature type="transmembrane region" description="Helical" evidence="5">
    <location>
        <begin position="77"/>
        <end position="99"/>
    </location>
</feature>
<reference evidence="6 7" key="1">
    <citation type="submission" date="2018-08" db="EMBL/GenBank/DDBJ databases">
        <title>A genome reference for cultivated species of the human gut microbiota.</title>
        <authorList>
            <person name="Zou Y."/>
            <person name="Xue W."/>
            <person name="Luo G."/>
        </authorList>
    </citation>
    <scope>NUCLEOTIDE SEQUENCE [LARGE SCALE GENOMIC DNA]</scope>
    <source>
        <strain evidence="6 7">AF42-21</strain>
    </source>
</reference>
<evidence type="ECO:0000256" key="1">
    <source>
        <dbReference type="ARBA" id="ARBA00004141"/>
    </source>
</evidence>